<evidence type="ECO:0000256" key="1">
    <source>
        <dbReference type="SAM" id="Coils"/>
    </source>
</evidence>
<feature type="transmembrane region" description="Helical" evidence="3">
    <location>
        <begin position="694"/>
        <end position="720"/>
    </location>
</feature>
<feature type="coiled-coil region" evidence="1">
    <location>
        <begin position="43"/>
        <end position="140"/>
    </location>
</feature>
<organism evidence="4 5">
    <name type="scientific">Lagenidium giganteum</name>
    <dbReference type="NCBI Taxonomy" id="4803"/>
    <lineage>
        <taxon>Eukaryota</taxon>
        <taxon>Sar</taxon>
        <taxon>Stramenopiles</taxon>
        <taxon>Oomycota</taxon>
        <taxon>Peronosporomycetes</taxon>
        <taxon>Pythiales</taxon>
        <taxon>Pythiaceae</taxon>
    </lineage>
</organism>
<keyword evidence="5" id="KW-1185">Reference proteome</keyword>
<name>A0AAV2Z323_9STRA</name>
<evidence type="ECO:0000256" key="2">
    <source>
        <dbReference type="SAM" id="MobiDB-lite"/>
    </source>
</evidence>
<dbReference type="Pfam" id="PF08757">
    <property type="entry name" value="CotH"/>
    <property type="match status" value="2"/>
</dbReference>
<dbReference type="Proteomes" id="UP001146120">
    <property type="component" value="Unassembled WGS sequence"/>
</dbReference>
<feature type="transmembrane region" description="Helical" evidence="3">
    <location>
        <begin position="740"/>
        <end position="763"/>
    </location>
</feature>
<keyword evidence="3" id="KW-1133">Transmembrane helix</keyword>
<reference evidence="4" key="1">
    <citation type="submission" date="2022-11" db="EMBL/GenBank/DDBJ databases">
        <authorList>
            <person name="Morgan W.R."/>
            <person name="Tartar A."/>
        </authorList>
    </citation>
    <scope>NUCLEOTIDE SEQUENCE</scope>
    <source>
        <strain evidence="4">ARSEF 373</strain>
    </source>
</reference>
<feature type="region of interest" description="Disordered" evidence="2">
    <location>
        <begin position="163"/>
        <end position="191"/>
    </location>
</feature>
<feature type="transmembrane region" description="Helical" evidence="3">
    <location>
        <begin position="1424"/>
        <end position="1443"/>
    </location>
</feature>
<accession>A0AAV2Z323</accession>
<comment type="caution">
    <text evidence="4">The sequence shown here is derived from an EMBL/GenBank/DDBJ whole genome shotgun (WGS) entry which is preliminary data.</text>
</comment>
<dbReference type="NCBIfam" id="TIGR01571">
    <property type="entry name" value="A_thal_Cys_rich"/>
    <property type="match status" value="1"/>
</dbReference>
<evidence type="ECO:0000313" key="5">
    <source>
        <dbReference type="Proteomes" id="UP001146120"/>
    </source>
</evidence>
<gene>
    <name evidence="4" type="ORF">N0F65_003549</name>
</gene>
<sequence>MRRHPRHGRTELHDVVFDMKMLLQLQEEFMRLQREKGEADGLVQILQTRLRDAEDDNFDLRANMVTVEAEIQFASKQKEKELQHKMAALESKLSFMQDQLQNAERMKVRAWKEVEELQQRQVLEQKRLDAEKRLLATKKRKQESVLLAASQSLMQHSRMAMTSSVPSTPRSTAPTTSAVVQTEPPSHRQRCAEENRELLAKIMGMASRDLLLLLNGTTAVVNDSDAAAVDSSASTAPVNSSAAPAGVAFSQSVLSQIAGQAQAQVQATLRKFEREVNLTQVAGASQRAQDLYDTLAKMVAGGASAIALAPVFVKYLASPKDLDEHVLSSVMRVIVCLAHVSDRFRNFLLFASHSAPVHASQAGPQSQPTVLHPRIGLCGLQFASLDQFLALQRQPTGTGDAGGNLCVSVNDETELKQVRAKLLSAISRVIKNHLNTPVLVDSGLTLLRVWVGLAVQALNQSTSPTDFKPLLSGNLIQDILLAPKGLARDKCKALGLLRETLRFPDVFGELENSAKKSLLLNRCARMLSQRDSVTSPDTTSLQRSVIALFMNIVTSFPSAGVRFVLENSRGHPSESDGDRSVIYHLAQLLDRETVEVRVNNAGGVSYAEKSLLADRDRVELIREAFTLISLLVRYVDLPTELDGADHEHAFLGVLYLLSTGKFDRPQNTSVSKTATAIIAMIYARVGLSSYGKALLAFATMVIGSPVLYIVGMALFIVWLVQSINSGEGPSTEPNPVDGSMLAGFIICEALVVLLLLAFWCSILHARGQIRNRLHIPGSCVEDLITVTVCPVCTIAQMATQVQSYQPGSCSFGSRSVLPPRNAIDHTTAMTRHCRWVGLLLATCSAVWLQATQAQQAEGDKTCFEFPIVVVSPVGERLPTQTCNQQRYPAPDCMTKEVSAILEVVDHGEEGRLNCLNDTRTAMHGSRVHYRGQSSLRFGKHQLSVKLDEDEEFLQFPADRSFVLNGPFIDGSLMRNHLAQWLYRSTGRYSPRTRHLVVFIRDALDPSDDTPQYKGIYLALERISYGPNRVGLAPLDNTCRRDQLSGGWAWQTNPLKYGVNSPNMVMDQYSAMFGTGERPLLMAPKASQLTQTMRDYFVDPATGPLPLTYRYLYDNMTQPDQMEEHLDIGSFVDYFLHTEMSLNSDAYRRSAYYFKDRDEPINAGPVWDFNLAYGLGANGAAWLYFPHTFWRRLFCNYKFVGLVAQRWRALRADVWSDASVLAFIEDAAAPIRRQLAKCHDWITPSLQCAHLSGVVHGSFDDNVNQLKQAVTARTKWMDENIATFYRELDNAYCDPAGPLPKYNCAADGDDDGCLTDPDKYINALEFPPIRKPFNGEQCQADPSTAATLEQPSIDPCWMSSGFYIQASYLTPFCNGYGFCDPGPGAKCRCNAGHKPPTCARSDSPPMSMFIEEAAVIVKGNDGSSMGAISMMMIAAVAAVAIVTYRRRQRRAGYQQI</sequence>
<evidence type="ECO:0000256" key="3">
    <source>
        <dbReference type="SAM" id="Phobius"/>
    </source>
</evidence>
<proteinExistence type="predicted"/>
<evidence type="ECO:0000313" key="4">
    <source>
        <dbReference type="EMBL" id="DAZ99762.1"/>
    </source>
</evidence>
<reference evidence="4" key="2">
    <citation type="journal article" date="2023" name="Microbiol Resour">
        <title>Decontamination and Annotation of the Draft Genome Sequence of the Oomycete Lagenidium giganteum ARSEF 373.</title>
        <authorList>
            <person name="Morgan W.R."/>
            <person name="Tartar A."/>
        </authorList>
    </citation>
    <scope>NUCLEOTIDE SEQUENCE</scope>
    <source>
        <strain evidence="4">ARSEF 373</strain>
    </source>
</reference>
<dbReference type="InterPro" id="IPR014867">
    <property type="entry name" value="Spore_coat_CotH_CotH2/3/7"/>
</dbReference>
<protein>
    <submittedName>
        <fullName evidence="4">Uncharacterized protein</fullName>
    </submittedName>
</protein>
<keyword evidence="3" id="KW-0812">Transmembrane</keyword>
<keyword evidence="1" id="KW-0175">Coiled coil</keyword>
<feature type="compositionally biased region" description="Low complexity" evidence="2">
    <location>
        <begin position="163"/>
        <end position="179"/>
    </location>
</feature>
<dbReference type="EMBL" id="DAKRPA010000077">
    <property type="protein sequence ID" value="DAZ99762.1"/>
    <property type="molecule type" value="Genomic_DNA"/>
</dbReference>
<keyword evidence="3" id="KW-0472">Membrane</keyword>
<dbReference type="InterPro" id="IPR006461">
    <property type="entry name" value="PLAC_motif_containing"/>
</dbReference>